<accession>A0ABU9CNF6</accession>
<name>A0ABU9CNF6_9BURK</name>
<dbReference type="InterPro" id="IPR000120">
    <property type="entry name" value="Amidase"/>
</dbReference>
<dbReference type="Gene3D" id="3.90.1300.10">
    <property type="entry name" value="Amidase signature (AS) domain"/>
    <property type="match status" value="1"/>
</dbReference>
<dbReference type="EMBL" id="JBBUTH010000011">
    <property type="protein sequence ID" value="MEK8053148.1"/>
    <property type="molecule type" value="Genomic_DNA"/>
</dbReference>
<protein>
    <submittedName>
        <fullName evidence="2">Amidase</fullName>
        <ecNumber evidence="2">3.5.1.4</ecNumber>
    </submittedName>
</protein>
<gene>
    <name evidence="2" type="ORF">AACH10_23035</name>
</gene>
<sequence>MSALHTLSAQQLADGYASGAFSPLEATEAVLAQIGRREPQLNALYAFDPEAARAQARASTARWQAGAPLSPLDGVPGTLKENIATRGCAMPSGCAATELKPLDWDAPPAARWQEAGLVLLGKTTMPDWGMLSSGLSSFHKLARNPWDTRFNPGGSSAGAGTAAAAGYGPLHLGTDIGGSVRLPAGWCGLVGLKPSNGRLPIKPPYAGRVAGPMTRTVRDCAWLMHLLARPDWRDTTALPPADIDWLDLHDDRDPSEVLKGLRIGLQLDAGWGLDVEPETRAALTAAAHALAAAGASVVEVPAFSTREMIDGLDRFWRTRSWLDYSALPPERRAKVLPYIVRWIESGAGMSGADVFHGYSQIAAFREAAVAAIQGLDFIVSPTSPVPSFPAEWASPINDPARPFEHIAFTVPYNMSEQPAVSVNWGFTAGGLPLGVQIAGHRHDDLGVLRLAAQLERLRPPMPAWPMA</sequence>
<dbReference type="PANTHER" id="PTHR11895:SF173">
    <property type="entry name" value="GLUTAMYL-TRNA AMIDOTRANSFERASE SUBUNIT A"/>
    <property type="match status" value="1"/>
</dbReference>
<proteinExistence type="predicted"/>
<dbReference type="PANTHER" id="PTHR11895">
    <property type="entry name" value="TRANSAMIDASE"/>
    <property type="match status" value="1"/>
</dbReference>
<dbReference type="InterPro" id="IPR036928">
    <property type="entry name" value="AS_sf"/>
</dbReference>
<feature type="domain" description="Amidase" evidence="1">
    <location>
        <begin position="25"/>
        <end position="447"/>
    </location>
</feature>
<dbReference type="Pfam" id="PF01425">
    <property type="entry name" value="Amidase"/>
    <property type="match status" value="1"/>
</dbReference>
<evidence type="ECO:0000313" key="2">
    <source>
        <dbReference type="EMBL" id="MEK8053148.1"/>
    </source>
</evidence>
<dbReference type="Proteomes" id="UP001365405">
    <property type="component" value="Unassembled WGS sequence"/>
</dbReference>
<dbReference type="NCBIfam" id="NF005450">
    <property type="entry name" value="PRK07042.1"/>
    <property type="match status" value="1"/>
</dbReference>
<dbReference type="InterPro" id="IPR023631">
    <property type="entry name" value="Amidase_dom"/>
</dbReference>
<reference evidence="2 3" key="1">
    <citation type="submission" date="2024-04" db="EMBL/GenBank/DDBJ databases">
        <title>Novel species of the genus Ideonella isolated from streams.</title>
        <authorList>
            <person name="Lu H."/>
        </authorList>
    </citation>
    <scope>NUCLEOTIDE SEQUENCE [LARGE SCALE GENOMIC DNA]</scope>
    <source>
        <strain evidence="2 3">DXS22W</strain>
    </source>
</reference>
<dbReference type="SUPFAM" id="SSF75304">
    <property type="entry name" value="Amidase signature (AS) enzymes"/>
    <property type="match status" value="1"/>
</dbReference>
<dbReference type="RefSeq" id="WP_341412894.1">
    <property type="nucleotide sequence ID" value="NZ_JBBUTH010000011.1"/>
</dbReference>
<dbReference type="GO" id="GO:0004040">
    <property type="term" value="F:amidase activity"/>
    <property type="evidence" value="ECO:0007669"/>
    <property type="project" value="UniProtKB-EC"/>
</dbReference>
<keyword evidence="3" id="KW-1185">Reference proteome</keyword>
<evidence type="ECO:0000313" key="3">
    <source>
        <dbReference type="Proteomes" id="UP001365405"/>
    </source>
</evidence>
<organism evidence="2 3">
    <name type="scientific">Pseudaquabacterium inlustre</name>
    <dbReference type="NCBI Taxonomy" id="2984192"/>
    <lineage>
        <taxon>Bacteria</taxon>
        <taxon>Pseudomonadati</taxon>
        <taxon>Pseudomonadota</taxon>
        <taxon>Betaproteobacteria</taxon>
        <taxon>Burkholderiales</taxon>
        <taxon>Sphaerotilaceae</taxon>
        <taxon>Pseudaquabacterium</taxon>
    </lineage>
</organism>
<evidence type="ECO:0000259" key="1">
    <source>
        <dbReference type="Pfam" id="PF01425"/>
    </source>
</evidence>
<comment type="caution">
    <text evidence="2">The sequence shown here is derived from an EMBL/GenBank/DDBJ whole genome shotgun (WGS) entry which is preliminary data.</text>
</comment>
<dbReference type="EC" id="3.5.1.4" evidence="2"/>
<keyword evidence="2" id="KW-0378">Hydrolase</keyword>